<dbReference type="PROSITE" id="PS51331">
    <property type="entry name" value="THYX"/>
    <property type="match status" value="1"/>
</dbReference>
<comment type="caution">
    <text evidence="1">Lacks conserved residue(s) required for the propagation of feature annotation.</text>
</comment>
<keyword evidence="1" id="KW-0285">Flavoprotein</keyword>
<comment type="catalytic activity">
    <reaction evidence="1">
        <text>dUMP + (6R)-5,10-methylene-5,6,7,8-tetrahydrofolate + NADPH + H(+) = dTMP + (6S)-5,6,7,8-tetrahydrofolate + NADP(+)</text>
        <dbReference type="Rhea" id="RHEA:29043"/>
        <dbReference type="ChEBI" id="CHEBI:15378"/>
        <dbReference type="ChEBI" id="CHEBI:15636"/>
        <dbReference type="ChEBI" id="CHEBI:57453"/>
        <dbReference type="ChEBI" id="CHEBI:57783"/>
        <dbReference type="ChEBI" id="CHEBI:58349"/>
        <dbReference type="ChEBI" id="CHEBI:63528"/>
        <dbReference type="ChEBI" id="CHEBI:246422"/>
        <dbReference type="EC" id="2.1.1.148"/>
    </reaction>
</comment>
<dbReference type="HAMAP" id="MF_01408">
    <property type="entry name" value="ThyX"/>
    <property type="match status" value="1"/>
</dbReference>
<feature type="binding site" evidence="1">
    <location>
        <begin position="80"/>
        <end position="82"/>
    </location>
    <ligand>
        <name>FAD</name>
        <dbReference type="ChEBI" id="CHEBI:57692"/>
        <note>ligand shared between neighboring subunits</note>
    </ligand>
</feature>
<dbReference type="CDD" id="cd20175">
    <property type="entry name" value="ThyX"/>
    <property type="match status" value="1"/>
</dbReference>
<proteinExistence type="inferred from homology"/>
<dbReference type="Proteomes" id="UP001200430">
    <property type="component" value="Unassembled WGS sequence"/>
</dbReference>
<dbReference type="GO" id="GO:0032259">
    <property type="term" value="P:methylation"/>
    <property type="evidence" value="ECO:0007669"/>
    <property type="project" value="UniProtKB-KW"/>
</dbReference>
<evidence type="ECO:0000313" key="3">
    <source>
        <dbReference type="Proteomes" id="UP001200430"/>
    </source>
</evidence>
<dbReference type="SUPFAM" id="SSF69796">
    <property type="entry name" value="Thymidylate synthase-complementing protein Thy1"/>
    <property type="match status" value="1"/>
</dbReference>
<dbReference type="InterPro" id="IPR036098">
    <property type="entry name" value="Thymidylate_synthase_ThyX_sf"/>
</dbReference>
<evidence type="ECO:0000256" key="1">
    <source>
        <dbReference type="HAMAP-Rule" id="MF_01408"/>
    </source>
</evidence>
<dbReference type="EC" id="2.1.1.148" evidence="1"/>
<evidence type="ECO:0000313" key="2">
    <source>
        <dbReference type="EMBL" id="MCF4143349.1"/>
    </source>
</evidence>
<comment type="similarity">
    <text evidence="1">Belongs to the thymidylate synthase ThyX family.</text>
</comment>
<feature type="binding site" description="in other chain" evidence="1">
    <location>
        <position position="148"/>
    </location>
    <ligand>
        <name>dUMP</name>
        <dbReference type="ChEBI" id="CHEBI:246422"/>
        <note>ligand shared between dimeric partners</note>
    </ligand>
</feature>
<dbReference type="EMBL" id="JAKGUD010000014">
    <property type="protein sequence ID" value="MCF4143349.1"/>
    <property type="molecule type" value="Genomic_DNA"/>
</dbReference>
<dbReference type="Gene3D" id="3.30.1360.170">
    <property type="match status" value="1"/>
</dbReference>
<keyword evidence="1" id="KW-0545">Nucleotide biosynthesis</keyword>
<dbReference type="PANTHER" id="PTHR34934:SF1">
    <property type="entry name" value="FLAVIN-DEPENDENT THYMIDYLATE SYNTHASE"/>
    <property type="match status" value="1"/>
</dbReference>
<comment type="function">
    <text evidence="1">Catalyzes the reductive methylation of 2'-deoxyuridine-5'-monophosphate (dUMP) to 2'-deoxythymidine-5'-monophosphate (dTMP) while utilizing 5,10-methylenetetrahydrofolate (mTHF) as the methyl donor, and NADPH and FADH(2) as the reductant.</text>
</comment>
<keyword evidence="1 2" id="KW-0489">Methyltransferase</keyword>
<keyword evidence="1 2" id="KW-0808">Transferase</keyword>
<feature type="binding site" description="in other chain" evidence="1">
    <location>
        <begin position="91"/>
        <end position="93"/>
    </location>
    <ligand>
        <name>dUMP</name>
        <dbReference type="ChEBI" id="CHEBI:246422"/>
        <note>ligand shared between dimeric partners</note>
    </ligand>
</feature>
<dbReference type="InterPro" id="IPR003669">
    <property type="entry name" value="Thymidylate_synthase_ThyX"/>
</dbReference>
<comment type="subunit">
    <text evidence="1">Homotetramer.</text>
</comment>
<feature type="binding site" evidence="1">
    <location>
        <position position="175"/>
    </location>
    <ligand>
        <name>dUMP</name>
        <dbReference type="ChEBI" id="CHEBI:246422"/>
        <note>ligand shared between dimeric partners</note>
    </ligand>
</feature>
<dbReference type="NCBIfam" id="TIGR02170">
    <property type="entry name" value="thyX"/>
    <property type="match status" value="1"/>
</dbReference>
<sequence length="215" mass="24490">MRVDLIYTTPDYLMAVWLAGHTCHSPKAPQELYAEPVSREKMLKLADFLIEAKHLSVMEHCSMTFAVSGVSRTLLAQYSRHRIGVSLSVQSQRYVSERSDSGAVFDHVVPPTISASPEAMEIFSKAMESCQDCYDRLLDVGMPREDARFVLPGAITTNFVTTLNLRSFLDVYRKRVDVKGAQWEIRELLVEMGRLLLEKESWLKPYLGSDLEEKR</sequence>
<dbReference type="GO" id="GO:0050797">
    <property type="term" value="F:thymidylate synthase (FAD) activity"/>
    <property type="evidence" value="ECO:0007669"/>
    <property type="project" value="UniProtKB-EC"/>
</dbReference>
<dbReference type="RefSeq" id="WP_236100051.1">
    <property type="nucleotide sequence ID" value="NZ_JAKGUD010000014.1"/>
</dbReference>
<organism evidence="2 3">
    <name type="scientific">Dethiosulfovibrio marinus</name>
    <dbReference type="NCBI Taxonomy" id="133532"/>
    <lineage>
        <taxon>Bacteria</taxon>
        <taxon>Thermotogati</taxon>
        <taxon>Synergistota</taxon>
        <taxon>Synergistia</taxon>
        <taxon>Synergistales</taxon>
        <taxon>Dethiosulfovibrionaceae</taxon>
        <taxon>Dethiosulfovibrio</taxon>
    </lineage>
</organism>
<feature type="active site" description="Involved in ionization of N3 of dUMP, leading to its activation" evidence="1">
    <location>
        <position position="175"/>
    </location>
</feature>
<reference evidence="2 3" key="1">
    <citation type="submission" date="2022-01" db="EMBL/GenBank/DDBJ databases">
        <title>Dethiosulfovibrio faecalis sp. nov., a novel proteolytic, non-sulfur-reducing bacterium isolated from a marine aquaculture solid waste bioreactor.</title>
        <authorList>
            <person name="Grabowski S."/>
            <person name="Apolinario E."/>
            <person name="Schneider N."/>
            <person name="Marshall C.W."/>
            <person name="Sowers K.R."/>
        </authorList>
    </citation>
    <scope>NUCLEOTIDE SEQUENCE [LARGE SCALE GENOMIC DNA]</scope>
    <source>
        <strain evidence="2 3">DSM 12537</strain>
    </source>
</reference>
<dbReference type="PANTHER" id="PTHR34934">
    <property type="entry name" value="FLAVIN-DEPENDENT THYMIDYLATE SYNTHASE"/>
    <property type="match status" value="1"/>
</dbReference>
<keyword evidence="3" id="KW-1185">Reference proteome</keyword>
<dbReference type="Pfam" id="PF02511">
    <property type="entry name" value="Thy1"/>
    <property type="match status" value="1"/>
</dbReference>
<name>A0ABS9ERM3_9BACT</name>
<feature type="binding site" evidence="1">
    <location>
        <begin position="77"/>
        <end position="80"/>
    </location>
    <ligand>
        <name>dUMP</name>
        <dbReference type="ChEBI" id="CHEBI:246422"/>
        <note>ligand shared between dimeric partners</note>
    </ligand>
</feature>
<comment type="cofactor">
    <cofactor evidence="1">
        <name>FAD</name>
        <dbReference type="ChEBI" id="CHEBI:57692"/>
    </cofactor>
    <text evidence="1">Binds 4 FAD per tetramer. Each FAD binding site is formed by three monomers.</text>
</comment>
<comment type="pathway">
    <text evidence="1">Pyrimidine metabolism; dTTP biosynthesis.</text>
</comment>
<keyword evidence="1" id="KW-0274">FAD</keyword>
<keyword evidence="1" id="KW-0521">NADP</keyword>
<accession>A0ABS9ERM3</accession>
<feature type="binding site" evidence="1">
    <location>
        <position position="56"/>
    </location>
    <ligand>
        <name>FAD</name>
        <dbReference type="ChEBI" id="CHEBI:57692"/>
        <note>ligand shared between neighboring subunits</note>
    </ligand>
</feature>
<gene>
    <name evidence="1 2" type="primary">thyX</name>
    <name evidence="2" type="ORF">L2W38_11050</name>
</gene>
<protein>
    <recommendedName>
        <fullName evidence="1">Flavin-dependent thymidylate synthase</fullName>
        <shortName evidence="1">FDTS</shortName>
        <ecNumber evidence="1">2.1.1.148</ecNumber>
    </recommendedName>
    <alternativeName>
        <fullName evidence="1">FAD-dependent thymidylate synthase</fullName>
    </alternativeName>
    <alternativeName>
        <fullName evidence="1">Thymidylate synthase ThyX</fullName>
        <shortName evidence="1">TS</shortName>
        <shortName evidence="1">TSase</shortName>
    </alternativeName>
</protein>
<comment type="caution">
    <text evidence="2">The sequence shown here is derived from an EMBL/GenBank/DDBJ whole genome shotgun (WGS) entry which is preliminary data.</text>
</comment>
<feature type="binding site" evidence="1">
    <location>
        <begin position="164"/>
        <end position="166"/>
    </location>
    <ligand>
        <name>FAD</name>
        <dbReference type="ChEBI" id="CHEBI:57692"/>
        <note>ligand shared between neighboring subunits</note>
    </ligand>
</feature>